<dbReference type="PANTHER" id="PTHR47506:SF1">
    <property type="entry name" value="HTH-TYPE TRANSCRIPTIONAL REGULATOR YJDC"/>
    <property type="match status" value="1"/>
</dbReference>
<comment type="caution">
    <text evidence="7">The sequence shown here is derived from an EMBL/GenBank/DDBJ whole genome shotgun (WGS) entry which is preliminary data.</text>
</comment>
<keyword evidence="8" id="KW-1185">Reference proteome</keyword>
<dbReference type="PROSITE" id="PS50977">
    <property type="entry name" value="HTH_TETR_2"/>
    <property type="match status" value="1"/>
</dbReference>
<dbReference type="InterPro" id="IPR011075">
    <property type="entry name" value="TetR_C"/>
</dbReference>
<accession>A0ABU2T1N7</accession>
<dbReference type="Gene3D" id="1.10.10.60">
    <property type="entry name" value="Homeodomain-like"/>
    <property type="match status" value="1"/>
</dbReference>
<dbReference type="InterPro" id="IPR001647">
    <property type="entry name" value="HTH_TetR"/>
</dbReference>
<dbReference type="PROSITE" id="PS01081">
    <property type="entry name" value="HTH_TETR_1"/>
    <property type="match status" value="1"/>
</dbReference>
<reference evidence="7" key="1">
    <citation type="submission" date="2024-05" db="EMBL/GenBank/DDBJ databases">
        <title>30 novel species of actinomycetes from the DSMZ collection.</title>
        <authorList>
            <person name="Nouioui I."/>
        </authorList>
    </citation>
    <scope>NUCLEOTIDE SEQUENCE</scope>
    <source>
        <strain evidence="7">DSM 41527</strain>
    </source>
</reference>
<dbReference type="PANTHER" id="PTHR47506">
    <property type="entry name" value="TRANSCRIPTIONAL REGULATORY PROTEIN"/>
    <property type="match status" value="1"/>
</dbReference>
<dbReference type="InterPro" id="IPR009057">
    <property type="entry name" value="Homeodomain-like_sf"/>
</dbReference>
<dbReference type="InterPro" id="IPR023772">
    <property type="entry name" value="DNA-bd_HTH_TetR-type_CS"/>
</dbReference>
<feature type="region of interest" description="Disordered" evidence="5">
    <location>
        <begin position="1"/>
        <end position="26"/>
    </location>
</feature>
<feature type="DNA-binding region" description="H-T-H motif" evidence="4">
    <location>
        <begin position="49"/>
        <end position="68"/>
    </location>
</feature>
<keyword evidence="3" id="KW-0804">Transcription</keyword>
<dbReference type="InterPro" id="IPR036271">
    <property type="entry name" value="Tet_transcr_reg_TetR-rel_C_sf"/>
</dbReference>
<sequence length="237" mass="25406">MTTEEPRATPQTHPAEAVKRRGRPRSFDRETALEQAVRSFWEQGYEATSISDLTRVMGISAPSLYAAFGDKRALFDEVVAEYRRHYGGFLNRAMAEEPTARRGVERALREAAVEYTLPGRPRGCLVVSAALNTSPASCEVAELLREMRHSNVRQIARAVRADIASGELPPGTDADALAAYVYAVIQGMSQQARDGAERTELEAVAELALRAWPGPGPGSGPGVEPGAGSGPASGATR</sequence>
<protein>
    <submittedName>
        <fullName evidence="7">TetR/AcrR family transcriptional regulator</fullName>
    </submittedName>
</protein>
<dbReference type="RefSeq" id="WP_311622566.1">
    <property type="nucleotide sequence ID" value="NZ_JAVRFE010000005.1"/>
</dbReference>
<evidence type="ECO:0000313" key="7">
    <source>
        <dbReference type="EMBL" id="MDT0455154.1"/>
    </source>
</evidence>
<feature type="compositionally biased region" description="Gly residues" evidence="5">
    <location>
        <begin position="217"/>
        <end position="231"/>
    </location>
</feature>
<evidence type="ECO:0000256" key="2">
    <source>
        <dbReference type="ARBA" id="ARBA00023125"/>
    </source>
</evidence>
<evidence type="ECO:0000313" key="8">
    <source>
        <dbReference type="Proteomes" id="UP001180551"/>
    </source>
</evidence>
<dbReference type="Proteomes" id="UP001180551">
    <property type="component" value="Unassembled WGS sequence"/>
</dbReference>
<feature type="domain" description="HTH tetR-type" evidence="6">
    <location>
        <begin position="26"/>
        <end position="86"/>
    </location>
</feature>
<dbReference type="SUPFAM" id="SSF46689">
    <property type="entry name" value="Homeodomain-like"/>
    <property type="match status" value="1"/>
</dbReference>
<evidence type="ECO:0000256" key="4">
    <source>
        <dbReference type="PROSITE-ProRule" id="PRU00335"/>
    </source>
</evidence>
<dbReference type="Pfam" id="PF16925">
    <property type="entry name" value="TetR_C_13"/>
    <property type="match status" value="1"/>
</dbReference>
<dbReference type="SUPFAM" id="SSF48498">
    <property type="entry name" value="Tetracyclin repressor-like, C-terminal domain"/>
    <property type="match status" value="1"/>
</dbReference>
<dbReference type="EMBL" id="JAVRFE010000005">
    <property type="protein sequence ID" value="MDT0455154.1"/>
    <property type="molecule type" value="Genomic_DNA"/>
</dbReference>
<dbReference type="Pfam" id="PF00440">
    <property type="entry name" value="TetR_N"/>
    <property type="match status" value="1"/>
</dbReference>
<gene>
    <name evidence="7" type="ORF">RM550_05290</name>
</gene>
<feature type="region of interest" description="Disordered" evidence="5">
    <location>
        <begin position="210"/>
        <end position="237"/>
    </location>
</feature>
<keyword evidence="1" id="KW-0805">Transcription regulation</keyword>
<evidence type="ECO:0000256" key="5">
    <source>
        <dbReference type="SAM" id="MobiDB-lite"/>
    </source>
</evidence>
<evidence type="ECO:0000256" key="1">
    <source>
        <dbReference type="ARBA" id="ARBA00023015"/>
    </source>
</evidence>
<dbReference type="Gene3D" id="1.10.357.10">
    <property type="entry name" value="Tetracycline Repressor, domain 2"/>
    <property type="match status" value="1"/>
</dbReference>
<evidence type="ECO:0000256" key="3">
    <source>
        <dbReference type="ARBA" id="ARBA00023163"/>
    </source>
</evidence>
<organism evidence="7 8">
    <name type="scientific">Streptomyces mooreae</name>
    <dbReference type="NCBI Taxonomy" id="3075523"/>
    <lineage>
        <taxon>Bacteria</taxon>
        <taxon>Bacillati</taxon>
        <taxon>Actinomycetota</taxon>
        <taxon>Actinomycetes</taxon>
        <taxon>Kitasatosporales</taxon>
        <taxon>Streptomycetaceae</taxon>
        <taxon>Streptomyces</taxon>
    </lineage>
</organism>
<name>A0ABU2T1N7_9ACTN</name>
<evidence type="ECO:0000259" key="6">
    <source>
        <dbReference type="PROSITE" id="PS50977"/>
    </source>
</evidence>
<proteinExistence type="predicted"/>
<keyword evidence="2 4" id="KW-0238">DNA-binding</keyword>